<feature type="compositionally biased region" description="Basic and acidic residues" evidence="8">
    <location>
        <begin position="557"/>
        <end position="595"/>
    </location>
</feature>
<feature type="compositionally biased region" description="Low complexity" evidence="8">
    <location>
        <begin position="379"/>
        <end position="392"/>
    </location>
</feature>
<dbReference type="SMART" id="SM00543">
    <property type="entry name" value="MIF4G"/>
    <property type="match status" value="1"/>
</dbReference>
<dbReference type="InterPro" id="IPR016024">
    <property type="entry name" value="ARM-type_fold"/>
</dbReference>
<organism evidence="10 11">
    <name type="scientific">Torulaspora globosa</name>
    <dbReference type="NCBI Taxonomy" id="48254"/>
    <lineage>
        <taxon>Eukaryota</taxon>
        <taxon>Fungi</taxon>
        <taxon>Dikarya</taxon>
        <taxon>Ascomycota</taxon>
        <taxon>Saccharomycotina</taxon>
        <taxon>Saccharomycetes</taxon>
        <taxon>Saccharomycetales</taxon>
        <taxon>Saccharomycetaceae</taxon>
        <taxon>Torulaspora</taxon>
    </lineage>
</organism>
<evidence type="ECO:0000313" key="10">
    <source>
        <dbReference type="EMBL" id="QLQ81223.1"/>
    </source>
</evidence>
<feature type="compositionally biased region" description="Low complexity" evidence="8">
    <location>
        <begin position="903"/>
        <end position="912"/>
    </location>
</feature>
<dbReference type="Proteomes" id="UP000510647">
    <property type="component" value="Chromosome 5"/>
</dbReference>
<dbReference type="Gene3D" id="1.20.970.30">
    <property type="entry name" value="eIF4G, eIF4E-binding domain"/>
    <property type="match status" value="1"/>
</dbReference>
<keyword evidence="6" id="KW-0694">RNA-binding</keyword>
<dbReference type="Gene3D" id="1.25.40.180">
    <property type="match status" value="1"/>
</dbReference>
<name>A0A7H9HVC7_9SACH</name>
<feature type="compositionally biased region" description="Low complexity" evidence="8">
    <location>
        <begin position="134"/>
        <end position="151"/>
    </location>
</feature>
<dbReference type="AlphaFoldDB" id="A0A7H9HVC7"/>
<dbReference type="GO" id="GO:0003729">
    <property type="term" value="F:mRNA binding"/>
    <property type="evidence" value="ECO:0007669"/>
    <property type="project" value="TreeGrafter"/>
</dbReference>
<feature type="region of interest" description="Disordered" evidence="8">
    <location>
        <begin position="1"/>
        <end position="79"/>
    </location>
</feature>
<feature type="compositionally biased region" description="Basic and acidic residues" evidence="8">
    <location>
        <begin position="878"/>
        <end position="901"/>
    </location>
</feature>
<dbReference type="FunFam" id="1.25.40.180:FF:000020">
    <property type="entry name" value="Eukaryotic translation initiation factor subunit"/>
    <property type="match status" value="1"/>
</dbReference>
<feature type="region of interest" description="Disordered" evidence="8">
    <location>
        <begin position="249"/>
        <end position="430"/>
    </location>
</feature>
<comment type="subcellular location">
    <subcellularLocation>
        <location evidence="1">Cytoplasm</location>
    </subcellularLocation>
</comment>
<dbReference type="InterPro" id="IPR003890">
    <property type="entry name" value="MIF4G-like_typ-3"/>
</dbReference>
<evidence type="ECO:0000256" key="2">
    <source>
        <dbReference type="ARBA" id="ARBA00005775"/>
    </source>
</evidence>
<comment type="similarity">
    <text evidence="2">Belongs to the eukaryotic initiation factor 4G family.</text>
</comment>
<evidence type="ECO:0000256" key="6">
    <source>
        <dbReference type="ARBA" id="ARBA00022884"/>
    </source>
</evidence>
<keyword evidence="5" id="KW-0597">Phosphoprotein</keyword>
<evidence type="ECO:0000256" key="7">
    <source>
        <dbReference type="ARBA" id="ARBA00022917"/>
    </source>
</evidence>
<feature type="compositionally biased region" description="Basic and acidic residues" evidence="8">
    <location>
        <begin position="274"/>
        <end position="294"/>
    </location>
</feature>
<feature type="domain" description="MIF4G" evidence="9">
    <location>
        <begin position="633"/>
        <end position="876"/>
    </location>
</feature>
<keyword evidence="3" id="KW-0963">Cytoplasm</keyword>
<feature type="compositionally biased region" description="Acidic residues" evidence="8">
    <location>
        <begin position="409"/>
        <end position="428"/>
    </location>
</feature>
<sequence length="977" mass="108820">MSDRVEPQGVGSASEGERVDREPSGNSEGEEQYQGYQYHGNYSQRGNRGGRQGQQRGGRYGGNKYNYNGNLSQNQYSRYSGNGRNYNGYKGHRGGMNAGVAAAMNMQFAGYYNPQMYYMAPQMAAVNNGPIEGSPSTSPVSSASSTPTPTTRKIEITTKTGEHLDLNALHQAHQPAHRSQNTASGGSVAEKATADTTASAEAAPSASRDNAGAEKTESKATATSENAISEAEKTKREFLEQIKLRKAALEKKKHEQIEASKPKPVEPVPAPVEPEQKAAPEQPVKEVAKDEAEAQKAAVPEEAPEKTVTTFAEALKLKKEAAKQSAETEAAKSEPVGEPEVKKEEPPIEQLTETEAVDKEQVVKDEPAETEAVKEEAAASEGITIEGAVAEEASIEEEERAENEIIEEKAEDETIEEKAEDEAADESEDKLTVTQLLDRLNAAKPIEDIYAFTYPAGIEAPDARYKKSHIKYTYGPAFLLQFKDKVKAVADDEWIQKAASKIVIPAGMGKGGRPRDPSLFGGAGRMSSGRDFGKSSSFRNMDGRSNSRTSSKRKSKRMVDDRRSNRSYTSRRDRERERERGEEDRRELEKPKEEVAPLVPSANRWVPKSRQKKTEKKMAPDGVTELLDKEEAERKMKSLLNKLTLEMFDTISADILKIANQSKWEEQGETLNVVIEEIFHKACDEPHWSSMYAQLCGKLVKDLDPEIKDENNEGKTGPKLVLHYLVARCHTEFDKGWTDKLPTNEDGTPLEPEMMSDEYYKAAAAKRRGLGLVRFIGFLYRLNLLTGKMMFECFRRLMKDLSNAPTEETLESVVELLNTVGEQFEGDSFSTGQLALEGSALLDSLFAILQNIIENAPISSRMKFKLVDVRELRENKHWNSTKKEDGPKTIQQIHEEEERRQSKNNSRSSSRRMNTSLGSRSSFKREAPVISKDNFISTRSSSQRHIQKPAQKEEPRQPQKTATNMFSALMDDNDDDD</sequence>
<feature type="region of interest" description="Disordered" evidence="8">
    <location>
        <begin position="506"/>
        <end position="600"/>
    </location>
</feature>
<dbReference type="PANTHER" id="PTHR23253">
    <property type="entry name" value="EUKARYOTIC TRANSLATION INITIATION FACTOR 4 GAMMA"/>
    <property type="match status" value="1"/>
</dbReference>
<feature type="region of interest" description="Disordered" evidence="8">
    <location>
        <begin position="130"/>
        <end position="152"/>
    </location>
</feature>
<dbReference type="GO" id="GO:0010494">
    <property type="term" value="C:cytoplasmic stress granule"/>
    <property type="evidence" value="ECO:0007669"/>
    <property type="project" value="UniProtKB-ARBA"/>
</dbReference>
<feature type="compositionally biased region" description="Basic and acidic residues" evidence="8">
    <location>
        <begin position="356"/>
        <end position="377"/>
    </location>
</feature>
<keyword evidence="4" id="KW-0396">Initiation factor</keyword>
<evidence type="ECO:0000256" key="4">
    <source>
        <dbReference type="ARBA" id="ARBA00022540"/>
    </source>
</evidence>
<evidence type="ECO:0000256" key="5">
    <source>
        <dbReference type="ARBA" id="ARBA00022553"/>
    </source>
</evidence>
<keyword evidence="7" id="KW-0648">Protein biosynthesis</keyword>
<feature type="compositionally biased region" description="Gly residues" evidence="8">
    <location>
        <begin position="47"/>
        <end position="61"/>
    </location>
</feature>
<proteinExistence type="inferred from homology"/>
<evidence type="ECO:0000313" key="11">
    <source>
        <dbReference type="Proteomes" id="UP000510647"/>
    </source>
</evidence>
<evidence type="ECO:0000256" key="3">
    <source>
        <dbReference type="ARBA" id="ARBA00022490"/>
    </source>
</evidence>
<reference evidence="10 11" key="1">
    <citation type="submission" date="2020-06" db="EMBL/GenBank/DDBJ databases">
        <title>The yeast mating-type switching endonuclease HO is a domesticated member of an unorthodox homing genetic element family.</title>
        <authorList>
            <person name="Coughlan A.Y."/>
            <person name="Lombardi L."/>
            <person name="Braun-Galleani S."/>
            <person name="Martos A.R."/>
            <person name="Galeote V."/>
            <person name="Bigey F."/>
            <person name="Dequin S."/>
            <person name="Byrne K.P."/>
            <person name="Wolfe K.H."/>
        </authorList>
    </citation>
    <scope>NUCLEOTIDE SEQUENCE [LARGE SCALE GENOMIC DNA]</scope>
    <source>
        <strain evidence="10 11">CBS2947</strain>
    </source>
</reference>
<feature type="region of interest" description="Disordered" evidence="8">
    <location>
        <begin position="878"/>
        <end position="977"/>
    </location>
</feature>
<dbReference type="InterPro" id="IPR022745">
    <property type="entry name" value="eIF4G1_eIF4E-bd"/>
</dbReference>
<feature type="compositionally biased region" description="Basic and acidic residues" evidence="8">
    <location>
        <begin position="249"/>
        <end position="264"/>
    </location>
</feature>
<feature type="compositionally biased region" description="Polar residues" evidence="8">
    <location>
        <begin position="934"/>
        <end position="944"/>
    </location>
</feature>
<gene>
    <name evidence="10" type="ORF">HG537_0E05790</name>
</gene>
<feature type="region of interest" description="Disordered" evidence="8">
    <location>
        <begin position="171"/>
        <end position="232"/>
    </location>
</feature>
<keyword evidence="11" id="KW-1185">Reference proteome</keyword>
<evidence type="ECO:0000259" key="9">
    <source>
        <dbReference type="SMART" id="SM00543"/>
    </source>
</evidence>
<protein>
    <recommendedName>
        <fullName evidence="9">MIF4G domain-containing protein</fullName>
    </recommendedName>
</protein>
<dbReference type="Pfam" id="PF12152">
    <property type="entry name" value="eIF_4G1"/>
    <property type="match status" value="1"/>
</dbReference>
<evidence type="ECO:0000256" key="1">
    <source>
        <dbReference type="ARBA" id="ARBA00004496"/>
    </source>
</evidence>
<feature type="compositionally biased region" description="Low complexity" evidence="8">
    <location>
        <begin position="189"/>
        <end position="207"/>
    </location>
</feature>
<dbReference type="GO" id="GO:0016281">
    <property type="term" value="C:eukaryotic translation initiation factor 4F complex"/>
    <property type="evidence" value="ECO:0007669"/>
    <property type="project" value="TreeGrafter"/>
</dbReference>
<evidence type="ECO:0000256" key="8">
    <source>
        <dbReference type="SAM" id="MobiDB-lite"/>
    </source>
</evidence>
<dbReference type="SUPFAM" id="SSF48371">
    <property type="entry name" value="ARM repeat"/>
    <property type="match status" value="1"/>
</dbReference>
<dbReference type="InterPro" id="IPR036211">
    <property type="entry name" value="eIF4G_eIF4E-bd_sf"/>
</dbReference>
<dbReference type="Pfam" id="PF02854">
    <property type="entry name" value="MIF4G"/>
    <property type="match status" value="1"/>
</dbReference>
<accession>A0A7H9HVC7</accession>
<dbReference type="SUPFAM" id="SSF101489">
    <property type="entry name" value="Eukaryotic initiation factor 4f subunit eIF4g, eIF4e-binding domain"/>
    <property type="match status" value="1"/>
</dbReference>
<dbReference type="OrthoDB" id="514777at2759"/>
<dbReference type="GO" id="GO:0003743">
    <property type="term" value="F:translation initiation factor activity"/>
    <property type="evidence" value="ECO:0007669"/>
    <property type="project" value="UniProtKB-KW"/>
</dbReference>
<dbReference type="EMBL" id="CP059271">
    <property type="protein sequence ID" value="QLQ81223.1"/>
    <property type="molecule type" value="Genomic_DNA"/>
</dbReference>
<dbReference type="PANTHER" id="PTHR23253:SF9">
    <property type="entry name" value="EUKARYOTIC TRANSLATION INITIATION FACTOR 4 GAMMA 2"/>
    <property type="match status" value="1"/>
</dbReference>